<evidence type="ECO:0000256" key="4">
    <source>
        <dbReference type="ARBA" id="ARBA00022692"/>
    </source>
</evidence>
<evidence type="ECO:0000256" key="9">
    <source>
        <dbReference type="ARBA" id="ARBA00024202"/>
    </source>
</evidence>
<sequence>MMNIDKSKLVLVHSTDQMIFDQPLKTKEIGYYKDSWNRFKKNRASLSAFIIIMIMLFFVVLGPSMKVYTLPKKDPNEAARIQYLPPRIPGIEKLGIFDGERTISRGKNFLVAMAKSEFGSDVIISGMPDVLLDNDPSNDGIYADKTALEVTVDFYKYTNFIKSYMPEDYFSIQGTEVQKLAKVTRNFTKAQFDDAVKRNVIIDLVAIEQSTNPDTGNSETTYIVRLDQFRYSLNQNPEDTYFWFGTNIRGEDLFTKIWEGARISLSMAVVILAINTTIGLLIGSVVGYYGGVLDLLFDRLVEIISSIPFLSVLTLLTLRYGNALWVIVLAFTATGWLGSYGLGRMQFYRFKNREYVLAARTLGASDARIMFKHIFPNTLGLIITAVALSIPSFVFSEASFSFLGIIKYANGVTSVGMLIEEGQAMMGQYPHLLIFPSLYIATLMIAFNLFGNGLRDAFNPSLRGVE</sequence>
<keyword evidence="4 10" id="KW-0812">Transmembrane</keyword>
<evidence type="ECO:0000256" key="3">
    <source>
        <dbReference type="ARBA" id="ARBA00022475"/>
    </source>
</evidence>
<evidence type="ECO:0000256" key="6">
    <source>
        <dbReference type="ARBA" id="ARBA00022927"/>
    </source>
</evidence>
<feature type="transmembrane region" description="Helical" evidence="10">
    <location>
        <begin position="300"/>
        <end position="318"/>
    </location>
</feature>
<evidence type="ECO:0000259" key="11">
    <source>
        <dbReference type="PROSITE" id="PS50928"/>
    </source>
</evidence>
<keyword evidence="2 10" id="KW-0813">Transport</keyword>
<protein>
    <submittedName>
        <fullName evidence="12">ABC transporter permease</fullName>
    </submittedName>
</protein>
<dbReference type="Pfam" id="PF12911">
    <property type="entry name" value="OppC_N"/>
    <property type="match status" value="1"/>
</dbReference>
<feature type="transmembrane region" description="Helical" evidence="10">
    <location>
        <begin position="324"/>
        <end position="343"/>
    </location>
</feature>
<dbReference type="InterPro" id="IPR025966">
    <property type="entry name" value="OppC_N"/>
</dbReference>
<accession>A0ABT2PWZ2</accession>
<dbReference type="InterPro" id="IPR050366">
    <property type="entry name" value="BP-dependent_transpt_permease"/>
</dbReference>
<comment type="subcellular location">
    <subcellularLocation>
        <location evidence="1 10">Cell membrane</location>
        <topology evidence="1 10">Multi-pass membrane protein</topology>
    </subcellularLocation>
</comment>
<evidence type="ECO:0000256" key="5">
    <source>
        <dbReference type="ARBA" id="ARBA00022856"/>
    </source>
</evidence>
<evidence type="ECO:0000256" key="7">
    <source>
        <dbReference type="ARBA" id="ARBA00022989"/>
    </source>
</evidence>
<dbReference type="Pfam" id="PF00528">
    <property type="entry name" value="BPD_transp_1"/>
    <property type="match status" value="1"/>
</dbReference>
<keyword evidence="8 10" id="KW-0472">Membrane</keyword>
<dbReference type="InterPro" id="IPR000515">
    <property type="entry name" value="MetI-like"/>
</dbReference>
<dbReference type="CDD" id="cd06261">
    <property type="entry name" value="TM_PBP2"/>
    <property type="match status" value="1"/>
</dbReference>
<proteinExistence type="inferred from homology"/>
<keyword evidence="13" id="KW-1185">Reference proteome</keyword>
<dbReference type="PROSITE" id="PS50928">
    <property type="entry name" value="ABC_TM1"/>
    <property type="match status" value="1"/>
</dbReference>
<feature type="transmembrane region" description="Helical" evidence="10">
    <location>
        <begin position="374"/>
        <end position="394"/>
    </location>
</feature>
<comment type="caution">
    <text evidence="12">The sequence shown here is derived from an EMBL/GenBank/DDBJ whole genome shotgun (WGS) entry which is preliminary data.</text>
</comment>
<dbReference type="InterPro" id="IPR035906">
    <property type="entry name" value="MetI-like_sf"/>
</dbReference>
<feature type="domain" description="ABC transmembrane type-1" evidence="11">
    <location>
        <begin position="261"/>
        <end position="451"/>
    </location>
</feature>
<evidence type="ECO:0000256" key="2">
    <source>
        <dbReference type="ARBA" id="ARBA00022448"/>
    </source>
</evidence>
<evidence type="ECO:0000313" key="12">
    <source>
        <dbReference type="EMBL" id="MCU0105474.1"/>
    </source>
</evidence>
<evidence type="ECO:0000313" key="13">
    <source>
        <dbReference type="Proteomes" id="UP001209076"/>
    </source>
</evidence>
<evidence type="ECO:0000256" key="1">
    <source>
        <dbReference type="ARBA" id="ARBA00004651"/>
    </source>
</evidence>
<reference evidence="13" key="1">
    <citation type="submission" date="2023-07" db="EMBL/GenBank/DDBJ databases">
        <title>Novel Mycoplasma species identified in domestic and wild animals.</title>
        <authorList>
            <person name="Volokhov D.V."/>
            <person name="Furtak V.A."/>
            <person name="Zagorodnyaya T.A."/>
        </authorList>
    </citation>
    <scope>NUCLEOTIDE SEQUENCE [LARGE SCALE GENOMIC DNA]</scope>
    <source>
        <strain evidence="13">92-19</strain>
    </source>
</reference>
<feature type="transmembrane region" description="Helical" evidence="10">
    <location>
        <begin position="265"/>
        <end position="288"/>
    </location>
</feature>
<keyword evidence="3" id="KW-1003">Cell membrane</keyword>
<dbReference type="PANTHER" id="PTHR43386:SF24">
    <property type="entry name" value="OLIGOPEPTIDE TRANSPORT SYSTEM PERMEASE PROTEIN AMID"/>
    <property type="match status" value="1"/>
</dbReference>
<organism evidence="12 13">
    <name type="scientific">Paracholeplasma vituli</name>
    <dbReference type="NCBI Taxonomy" id="69473"/>
    <lineage>
        <taxon>Bacteria</taxon>
        <taxon>Bacillati</taxon>
        <taxon>Mycoplasmatota</taxon>
        <taxon>Mollicutes</taxon>
        <taxon>Acholeplasmatales</taxon>
        <taxon>Acholeplasmataceae</taxon>
        <taxon>Paracholeplasma</taxon>
    </lineage>
</organism>
<dbReference type="Proteomes" id="UP001209076">
    <property type="component" value="Unassembled WGS sequence"/>
</dbReference>
<keyword evidence="6" id="KW-0653">Protein transport</keyword>
<keyword evidence="5" id="KW-0571">Peptide transport</keyword>
<feature type="transmembrane region" description="Helical" evidence="10">
    <location>
        <begin position="46"/>
        <end position="65"/>
    </location>
</feature>
<feature type="transmembrane region" description="Helical" evidence="10">
    <location>
        <begin position="431"/>
        <end position="450"/>
    </location>
</feature>
<comment type="similarity">
    <text evidence="9">Belongs to the binding-protein-dependent transport system permease family. OppBC subfamily.</text>
</comment>
<dbReference type="SUPFAM" id="SSF161098">
    <property type="entry name" value="MetI-like"/>
    <property type="match status" value="1"/>
</dbReference>
<name>A0ABT2PWZ2_9MOLU</name>
<dbReference type="EMBL" id="JAOEGN010000014">
    <property type="protein sequence ID" value="MCU0105474.1"/>
    <property type="molecule type" value="Genomic_DNA"/>
</dbReference>
<dbReference type="Gene3D" id="1.10.3720.10">
    <property type="entry name" value="MetI-like"/>
    <property type="match status" value="1"/>
</dbReference>
<gene>
    <name evidence="12" type="ORF">N7603_07365</name>
</gene>
<dbReference type="PANTHER" id="PTHR43386">
    <property type="entry name" value="OLIGOPEPTIDE TRANSPORT SYSTEM PERMEASE PROTEIN APPC"/>
    <property type="match status" value="1"/>
</dbReference>
<evidence type="ECO:0000256" key="10">
    <source>
        <dbReference type="RuleBase" id="RU363032"/>
    </source>
</evidence>
<evidence type="ECO:0000256" key="8">
    <source>
        <dbReference type="ARBA" id="ARBA00023136"/>
    </source>
</evidence>
<keyword evidence="7 10" id="KW-1133">Transmembrane helix</keyword>
<dbReference type="RefSeq" id="WP_262096786.1">
    <property type="nucleotide sequence ID" value="NZ_JAOEGN010000014.1"/>
</dbReference>